<feature type="compositionally biased region" description="Basic and acidic residues" evidence="1">
    <location>
        <begin position="209"/>
        <end position="228"/>
    </location>
</feature>
<feature type="compositionally biased region" description="Basic and acidic residues" evidence="1">
    <location>
        <begin position="28"/>
        <end position="48"/>
    </location>
</feature>
<dbReference type="WBParaSite" id="BTMF_0000638701-mRNA-1">
    <property type="protein sequence ID" value="BTMF_0000638701-mRNA-1"/>
    <property type="gene ID" value="BTMF_0000638701"/>
</dbReference>
<dbReference type="AlphaFoldDB" id="A0A0R3QIZ1"/>
<feature type="region of interest" description="Disordered" evidence="1">
    <location>
        <begin position="161"/>
        <end position="238"/>
    </location>
</feature>
<evidence type="ECO:0000313" key="2">
    <source>
        <dbReference type="WBParaSite" id="BTMF_0000638701-mRNA-1"/>
    </source>
</evidence>
<organism evidence="2">
    <name type="scientific">Brugia timori</name>
    <dbReference type="NCBI Taxonomy" id="42155"/>
    <lineage>
        <taxon>Eukaryota</taxon>
        <taxon>Metazoa</taxon>
        <taxon>Ecdysozoa</taxon>
        <taxon>Nematoda</taxon>
        <taxon>Chromadorea</taxon>
        <taxon>Rhabditida</taxon>
        <taxon>Spirurina</taxon>
        <taxon>Spiruromorpha</taxon>
        <taxon>Filarioidea</taxon>
        <taxon>Onchocercidae</taxon>
        <taxon>Brugia</taxon>
    </lineage>
</organism>
<name>A0A0R3QIZ1_9BILA</name>
<dbReference type="Pfam" id="PF13318">
    <property type="entry name" value="AtzG-like"/>
    <property type="match status" value="1"/>
</dbReference>
<sequence>LAAVRELRPRHPQAPHRLGVRSQRLRQIHADQHDRGADPHRQRRDPVRRQATQGHQDRLRVPELPRGDVPVDAHHRQHRLSAEARRPQQGRGRSPHGGAGRLLRRQVRPQALSLRALRRPAADRVDHARARAESRGAVPRRAFLGARLRDDLVHPREAAGGVHADRHHHAAGLARPRGGRVPGRRGAAPDQAPDQGGRDPALWRCAPAHGRDPEHRELRRDEKAEPRHLPARSAPLRGADAMTPEQIERHVDAAAAALGLPLSPAHREGVLRYFALAAGFAATVEAVPLSVHDEAAVQFVPVSPSEAGR</sequence>
<feature type="compositionally biased region" description="Basic and acidic residues" evidence="1">
    <location>
        <begin position="55"/>
        <end position="86"/>
    </location>
</feature>
<feature type="region of interest" description="Disordered" evidence="1">
    <location>
        <begin position="1"/>
        <end position="108"/>
    </location>
</feature>
<accession>A0A0R3QIZ1</accession>
<reference evidence="2" key="1">
    <citation type="submission" date="2017-02" db="UniProtKB">
        <authorList>
            <consortium name="WormBaseParasite"/>
        </authorList>
    </citation>
    <scope>IDENTIFICATION</scope>
</reference>
<proteinExistence type="predicted"/>
<protein>
    <submittedName>
        <fullName evidence="2">Rad21_Rec8 domain-containing protein</fullName>
    </submittedName>
</protein>
<evidence type="ECO:0000256" key="1">
    <source>
        <dbReference type="SAM" id="MobiDB-lite"/>
    </source>
</evidence>
<dbReference type="InterPro" id="IPR025148">
    <property type="entry name" value="AtzG-like"/>
</dbReference>